<dbReference type="Pfam" id="PF02798">
    <property type="entry name" value="GST_N"/>
    <property type="match status" value="1"/>
</dbReference>
<dbReference type="SFLD" id="SFLDG01152">
    <property type="entry name" value="Main.3:_Omega-_and_Tau-like"/>
    <property type="match status" value="1"/>
</dbReference>
<dbReference type="Pfam" id="PF00043">
    <property type="entry name" value="GST_C"/>
    <property type="match status" value="1"/>
</dbReference>
<evidence type="ECO:0000313" key="8">
    <source>
        <dbReference type="Proteomes" id="UP001187192"/>
    </source>
</evidence>
<name>A0AA88AHU8_FICCA</name>
<protein>
    <recommendedName>
        <fullName evidence="1">glutathione transferase</fullName>
        <ecNumber evidence="1">2.5.1.18</ecNumber>
    </recommendedName>
</protein>
<organism evidence="7 8">
    <name type="scientific">Ficus carica</name>
    <name type="common">Common fig</name>
    <dbReference type="NCBI Taxonomy" id="3494"/>
    <lineage>
        <taxon>Eukaryota</taxon>
        <taxon>Viridiplantae</taxon>
        <taxon>Streptophyta</taxon>
        <taxon>Embryophyta</taxon>
        <taxon>Tracheophyta</taxon>
        <taxon>Spermatophyta</taxon>
        <taxon>Magnoliopsida</taxon>
        <taxon>eudicotyledons</taxon>
        <taxon>Gunneridae</taxon>
        <taxon>Pentapetalae</taxon>
        <taxon>rosids</taxon>
        <taxon>fabids</taxon>
        <taxon>Rosales</taxon>
        <taxon>Moraceae</taxon>
        <taxon>Ficeae</taxon>
        <taxon>Ficus</taxon>
    </lineage>
</organism>
<dbReference type="GO" id="GO:0005737">
    <property type="term" value="C:cytoplasm"/>
    <property type="evidence" value="ECO:0007669"/>
    <property type="project" value="TreeGrafter"/>
</dbReference>
<dbReference type="PANTHER" id="PTHR11260:SF614">
    <property type="entry name" value="GLUTATHIONE S-TRANSFERASE"/>
    <property type="match status" value="1"/>
</dbReference>
<dbReference type="InterPro" id="IPR004046">
    <property type="entry name" value="GST_C"/>
</dbReference>
<dbReference type="PROSITE" id="PS50405">
    <property type="entry name" value="GST_CTER"/>
    <property type="match status" value="1"/>
</dbReference>
<keyword evidence="8" id="KW-1185">Reference proteome</keyword>
<dbReference type="GO" id="GO:0006749">
    <property type="term" value="P:glutathione metabolic process"/>
    <property type="evidence" value="ECO:0007669"/>
    <property type="project" value="InterPro"/>
</dbReference>
<evidence type="ECO:0000256" key="1">
    <source>
        <dbReference type="ARBA" id="ARBA00012452"/>
    </source>
</evidence>
<feature type="domain" description="GST C-terminal" evidence="6">
    <location>
        <begin position="86"/>
        <end position="208"/>
    </location>
</feature>
<dbReference type="InterPro" id="IPR045074">
    <property type="entry name" value="GST_C_Tau"/>
</dbReference>
<keyword evidence="2" id="KW-0808">Transferase</keyword>
<comment type="similarity">
    <text evidence="4">Belongs to the GST superfamily.</text>
</comment>
<dbReference type="Gene3D" id="3.40.30.10">
    <property type="entry name" value="Glutaredoxin"/>
    <property type="match status" value="1"/>
</dbReference>
<reference evidence="7" key="1">
    <citation type="submission" date="2023-07" db="EMBL/GenBank/DDBJ databases">
        <title>draft genome sequence of fig (Ficus carica).</title>
        <authorList>
            <person name="Takahashi T."/>
            <person name="Nishimura K."/>
        </authorList>
    </citation>
    <scope>NUCLEOTIDE SEQUENCE</scope>
</reference>
<dbReference type="InterPro" id="IPR045073">
    <property type="entry name" value="Omega/Tau-like"/>
</dbReference>
<dbReference type="FunFam" id="3.40.30.10:FF:000014">
    <property type="entry name" value="Tau class glutathione S-transferase"/>
    <property type="match status" value="1"/>
</dbReference>
<accession>A0AA88AHU8</accession>
<comment type="catalytic activity">
    <reaction evidence="3">
        <text>RX + glutathione = an S-substituted glutathione + a halide anion + H(+)</text>
        <dbReference type="Rhea" id="RHEA:16437"/>
        <dbReference type="ChEBI" id="CHEBI:15378"/>
        <dbReference type="ChEBI" id="CHEBI:16042"/>
        <dbReference type="ChEBI" id="CHEBI:17792"/>
        <dbReference type="ChEBI" id="CHEBI:57925"/>
        <dbReference type="ChEBI" id="CHEBI:90779"/>
        <dbReference type="EC" id="2.5.1.18"/>
    </reaction>
</comment>
<dbReference type="PANTHER" id="PTHR11260">
    <property type="entry name" value="GLUTATHIONE S-TRANSFERASE, GST, SUPERFAMILY, GST DOMAIN CONTAINING"/>
    <property type="match status" value="1"/>
</dbReference>
<proteinExistence type="inferred from homology"/>
<dbReference type="InterPro" id="IPR036249">
    <property type="entry name" value="Thioredoxin-like_sf"/>
</dbReference>
<dbReference type="CDD" id="cd03058">
    <property type="entry name" value="GST_N_Tau"/>
    <property type="match status" value="1"/>
</dbReference>
<evidence type="ECO:0000256" key="2">
    <source>
        <dbReference type="ARBA" id="ARBA00022679"/>
    </source>
</evidence>
<dbReference type="InterPro" id="IPR036282">
    <property type="entry name" value="Glutathione-S-Trfase_C_sf"/>
</dbReference>
<evidence type="ECO:0000313" key="7">
    <source>
        <dbReference type="EMBL" id="GMN46303.1"/>
    </source>
</evidence>
<dbReference type="FunFam" id="1.20.1050.10:FF:000012">
    <property type="entry name" value="Tau class glutathione S-transferase"/>
    <property type="match status" value="1"/>
</dbReference>
<dbReference type="CDD" id="cd03185">
    <property type="entry name" value="GST_C_Tau"/>
    <property type="match status" value="1"/>
</dbReference>
<gene>
    <name evidence="7" type="ORF">TIFTF001_015494</name>
</gene>
<dbReference type="PROSITE" id="PS50404">
    <property type="entry name" value="GST_NTER"/>
    <property type="match status" value="1"/>
</dbReference>
<evidence type="ECO:0000259" key="6">
    <source>
        <dbReference type="PROSITE" id="PS50405"/>
    </source>
</evidence>
<evidence type="ECO:0000256" key="3">
    <source>
        <dbReference type="ARBA" id="ARBA00047960"/>
    </source>
</evidence>
<dbReference type="Gene3D" id="1.20.1050.10">
    <property type="match status" value="1"/>
</dbReference>
<dbReference type="InterPro" id="IPR004045">
    <property type="entry name" value="Glutathione_S-Trfase_N"/>
</dbReference>
<dbReference type="AlphaFoldDB" id="A0AA88AHU8"/>
<comment type="caution">
    <text evidence="7">The sequence shown here is derived from an EMBL/GenBank/DDBJ whole genome shotgun (WGS) entry which is preliminary data.</text>
</comment>
<dbReference type="InterPro" id="IPR040079">
    <property type="entry name" value="Glutathione_S-Trfase"/>
</dbReference>
<dbReference type="SUPFAM" id="SSF47616">
    <property type="entry name" value="GST C-terminal domain-like"/>
    <property type="match status" value="1"/>
</dbReference>
<dbReference type="Proteomes" id="UP001187192">
    <property type="component" value="Unassembled WGS sequence"/>
</dbReference>
<dbReference type="SFLD" id="SFLDG00358">
    <property type="entry name" value="Main_(cytGST)"/>
    <property type="match status" value="1"/>
</dbReference>
<dbReference type="GO" id="GO:0004364">
    <property type="term" value="F:glutathione transferase activity"/>
    <property type="evidence" value="ECO:0007669"/>
    <property type="project" value="UniProtKB-EC"/>
</dbReference>
<dbReference type="SFLD" id="SFLDS00019">
    <property type="entry name" value="Glutathione_Transferase_(cytos"/>
    <property type="match status" value="1"/>
</dbReference>
<dbReference type="SUPFAM" id="SSF52833">
    <property type="entry name" value="Thioredoxin-like"/>
    <property type="match status" value="1"/>
</dbReference>
<evidence type="ECO:0000259" key="5">
    <source>
        <dbReference type="PROSITE" id="PS50404"/>
    </source>
</evidence>
<sequence>MGEVKVIGSTRSLFCTRIEWALKLKGVEYEYIEEDIRNKSPTLLKHNPIHKKVPVLLHDGESIAESLVILEYIDEVWTQNPLLPQDPYQRTISRFWAKFSDEKVLLGSFDACKAQGEEKQKAIDTAQESLAFIEKEIEGKKYFGGESIGYLDLAIGWIPLWIAVMEEVGEMKLLEAEKFPFLHKWSQIFMDLPPVKECLPAREALLEYFHASINYLRSLEANKQ</sequence>
<dbReference type="EMBL" id="BTGU01000022">
    <property type="protein sequence ID" value="GMN46303.1"/>
    <property type="molecule type" value="Genomic_DNA"/>
</dbReference>
<dbReference type="InterPro" id="IPR010987">
    <property type="entry name" value="Glutathione-S-Trfase_C-like"/>
</dbReference>
<dbReference type="EC" id="2.5.1.18" evidence="1"/>
<evidence type="ECO:0000256" key="4">
    <source>
        <dbReference type="RuleBase" id="RU003494"/>
    </source>
</evidence>
<feature type="domain" description="GST N-terminal" evidence="5">
    <location>
        <begin position="2"/>
        <end position="81"/>
    </location>
</feature>